<sequence length="165" mass="18218">MLFLELIFAFSFSAISAARAETVKKNEVEGIWRIVSAELTDTNGQVNQPYGPEPEGRLVFTREMEFVAVLLDPRVPDFASDIRGEGTAAENAAAMAGSIGFFGTYTVDENGVFSGNTVLGSTFPNWEGSVRTTEELELRVEGDRMIESFSRPSGLRIAIEWERVR</sequence>
<gene>
    <name evidence="2" type="ORF">TH5_15185</name>
</gene>
<accession>A0A367UDU3</accession>
<dbReference type="Proteomes" id="UP000252419">
    <property type="component" value="Unassembled WGS sequence"/>
</dbReference>
<evidence type="ECO:0000313" key="2">
    <source>
        <dbReference type="EMBL" id="RCK05212.1"/>
    </source>
</evidence>
<dbReference type="InterPro" id="IPR024311">
    <property type="entry name" value="Lipocalin-like"/>
</dbReference>
<proteinExistence type="predicted"/>
<comment type="caution">
    <text evidence="2">The sequence shown here is derived from an EMBL/GenBank/DDBJ whole genome shotgun (WGS) entry which is preliminary data.</text>
</comment>
<dbReference type="EMBL" id="JPWA01000018">
    <property type="protein sequence ID" value="RCK05212.1"/>
    <property type="molecule type" value="Genomic_DNA"/>
</dbReference>
<feature type="domain" description="Lipocalin-like" evidence="1">
    <location>
        <begin position="30"/>
        <end position="130"/>
    </location>
</feature>
<keyword evidence="3" id="KW-1185">Reference proteome</keyword>
<organism evidence="2 3">
    <name type="scientific">Thalassospira xianhensis MCCC 1A02616</name>
    <dbReference type="NCBI Taxonomy" id="1177929"/>
    <lineage>
        <taxon>Bacteria</taxon>
        <taxon>Pseudomonadati</taxon>
        <taxon>Pseudomonadota</taxon>
        <taxon>Alphaproteobacteria</taxon>
        <taxon>Rhodospirillales</taxon>
        <taxon>Thalassospiraceae</taxon>
        <taxon>Thalassospira</taxon>
    </lineage>
</organism>
<dbReference type="AlphaFoldDB" id="A0A367UDU3"/>
<dbReference type="Pfam" id="PF13924">
    <property type="entry name" value="Lipocalin_5"/>
    <property type="match status" value="1"/>
</dbReference>
<reference evidence="2 3" key="1">
    <citation type="submission" date="2014-07" db="EMBL/GenBank/DDBJ databases">
        <title>Draft genome sequence of Thalassospira xianhensis P-4 (MCCC 1A02616).</title>
        <authorList>
            <person name="Lai Q."/>
            <person name="Shao Z."/>
        </authorList>
    </citation>
    <scope>NUCLEOTIDE SEQUENCE [LARGE SCALE GENOMIC DNA]</scope>
    <source>
        <strain evidence="2 3">MCCC 1A02616</strain>
    </source>
</reference>
<evidence type="ECO:0000259" key="1">
    <source>
        <dbReference type="Pfam" id="PF13924"/>
    </source>
</evidence>
<evidence type="ECO:0000313" key="3">
    <source>
        <dbReference type="Proteomes" id="UP000252419"/>
    </source>
</evidence>
<name>A0A367UDU3_9PROT</name>
<protein>
    <recommendedName>
        <fullName evidence="1">Lipocalin-like domain-containing protein</fullName>
    </recommendedName>
</protein>